<evidence type="ECO:0000259" key="4">
    <source>
        <dbReference type="Pfam" id="PF13193"/>
    </source>
</evidence>
<dbReference type="InterPro" id="IPR025110">
    <property type="entry name" value="AMP-bd_C"/>
</dbReference>
<dbReference type="OrthoDB" id="6509636at2759"/>
<dbReference type="GO" id="GO:0019748">
    <property type="term" value="P:secondary metabolic process"/>
    <property type="evidence" value="ECO:0007669"/>
    <property type="project" value="TreeGrafter"/>
</dbReference>
<dbReference type="InterPro" id="IPR000873">
    <property type="entry name" value="AMP-dep_synth/lig_dom"/>
</dbReference>
<dbReference type="GO" id="GO:0016405">
    <property type="term" value="F:CoA-ligase activity"/>
    <property type="evidence" value="ECO:0007669"/>
    <property type="project" value="TreeGrafter"/>
</dbReference>
<dbReference type="Pfam" id="PF00501">
    <property type="entry name" value="AMP-binding"/>
    <property type="match status" value="1"/>
</dbReference>
<evidence type="ECO:0000313" key="5">
    <source>
        <dbReference type="EMBL" id="KAF4471364.1"/>
    </source>
</evidence>
<organism evidence="5 6">
    <name type="scientific">Fusarium albosuccineum</name>
    <dbReference type="NCBI Taxonomy" id="1237068"/>
    <lineage>
        <taxon>Eukaryota</taxon>
        <taxon>Fungi</taxon>
        <taxon>Dikarya</taxon>
        <taxon>Ascomycota</taxon>
        <taxon>Pezizomycotina</taxon>
        <taxon>Sordariomycetes</taxon>
        <taxon>Hypocreomycetidae</taxon>
        <taxon>Hypocreales</taxon>
        <taxon>Nectriaceae</taxon>
        <taxon>Fusarium</taxon>
        <taxon>Fusarium decemcellulare species complex</taxon>
    </lineage>
</organism>
<gene>
    <name evidence="5" type="ORF">FALBO_1723</name>
</gene>
<dbReference type="Gene3D" id="3.30.300.30">
    <property type="match status" value="1"/>
</dbReference>
<feature type="domain" description="AMP-binding enzyme C-terminal" evidence="4">
    <location>
        <begin position="475"/>
        <end position="552"/>
    </location>
</feature>
<evidence type="ECO:0000313" key="6">
    <source>
        <dbReference type="Proteomes" id="UP000554235"/>
    </source>
</evidence>
<accession>A0A8H4LP44</accession>
<dbReference type="Proteomes" id="UP000554235">
    <property type="component" value="Unassembled WGS sequence"/>
</dbReference>
<protein>
    <submittedName>
        <fullName evidence="5">4-coumarate- ligase</fullName>
    </submittedName>
</protein>
<keyword evidence="2 5" id="KW-0436">Ligase</keyword>
<reference evidence="5 6" key="1">
    <citation type="submission" date="2020-01" db="EMBL/GenBank/DDBJ databases">
        <title>Identification and distribution of gene clusters putatively required for synthesis of sphingolipid metabolism inhibitors in phylogenetically diverse species of the filamentous fungus Fusarium.</title>
        <authorList>
            <person name="Kim H.-S."/>
            <person name="Busman M."/>
            <person name="Brown D.W."/>
            <person name="Divon H."/>
            <person name="Uhlig S."/>
            <person name="Proctor R.H."/>
        </authorList>
    </citation>
    <scope>NUCLEOTIDE SEQUENCE [LARGE SCALE GENOMIC DNA]</scope>
    <source>
        <strain evidence="5 6">NRRL 20459</strain>
    </source>
</reference>
<dbReference type="FunFam" id="3.30.300.30:FF:000007">
    <property type="entry name" value="4-coumarate--CoA ligase 2"/>
    <property type="match status" value="1"/>
</dbReference>
<dbReference type="InterPro" id="IPR020845">
    <property type="entry name" value="AMP-binding_CS"/>
</dbReference>
<dbReference type="Gene3D" id="3.40.50.12780">
    <property type="entry name" value="N-terminal domain of ligase-like"/>
    <property type="match status" value="1"/>
</dbReference>
<dbReference type="PROSITE" id="PS00455">
    <property type="entry name" value="AMP_BINDING"/>
    <property type="match status" value="1"/>
</dbReference>
<keyword evidence="6" id="KW-1185">Reference proteome</keyword>
<feature type="domain" description="AMP-dependent synthetase/ligase" evidence="3">
    <location>
        <begin position="52"/>
        <end position="424"/>
    </location>
</feature>
<evidence type="ECO:0000259" key="3">
    <source>
        <dbReference type="Pfam" id="PF00501"/>
    </source>
</evidence>
<dbReference type="InterPro" id="IPR042099">
    <property type="entry name" value="ANL_N_sf"/>
</dbReference>
<dbReference type="Pfam" id="PF13193">
    <property type="entry name" value="AMP-binding_C"/>
    <property type="match status" value="1"/>
</dbReference>
<name>A0A8H4LP44_9HYPO</name>
<dbReference type="SUPFAM" id="SSF56801">
    <property type="entry name" value="Acetyl-CoA synthetase-like"/>
    <property type="match status" value="1"/>
</dbReference>
<dbReference type="PANTHER" id="PTHR24096:SF149">
    <property type="entry name" value="AMP-BINDING DOMAIN-CONTAINING PROTEIN-RELATED"/>
    <property type="match status" value="1"/>
</dbReference>
<comment type="caution">
    <text evidence="5">The sequence shown here is derived from an EMBL/GenBank/DDBJ whole genome shotgun (WGS) entry which is preliminary data.</text>
</comment>
<sequence length="568" mass="62457">MAPEIIYNPAVDYGLPNIDLLSLLFESPECPTEEDTLLHIEASNVDNAITKAQTRFYTKFIAQILRSRFGIGAQGPGKNVVVCISSGQILLPPLFYAVIAAGGVYSAASSSFTKKELARQINHGNAVLLVASPDCAHVAHEAARISGLSTDRILILNSIKGDRSLIDHGRNNLLESAEKYGQDLLDWEVVTDPETLRTRPICLLYSSGTTGEPKGMSFFCVHMSHLNLVSSGLITGYRLHDWKRRQRAKDANFNFQYRTIGHLPAAHIAGILGYLVHPPMYGPGAVYWMPKFNFDDFLKYNKEHRITSFFTVPPIYMLIAHSPKVTDQFEALHHAITGAAPMGPDLTARAEKKLGCNVSQTWGLSETTASVTGQPWDEPDSTGSISTILPNIRMRIVDDAGRDVQDGQQGEFLVQGPTVTVGYWNDPEATARTFTSCGRWLKTGDVGMRHNGKFYIMDRKKEMIKYKGLQVAPAELEATLVSHPLIHDAAVIGVPDPALAGNEVPRAFVVADSTRVSAKDIQTFIKNELAPQKQLRGGVVFLKQIPKSATGKILRKVLRDQINEAAKL</sequence>
<dbReference type="AlphaFoldDB" id="A0A8H4LP44"/>
<evidence type="ECO:0000256" key="2">
    <source>
        <dbReference type="ARBA" id="ARBA00022598"/>
    </source>
</evidence>
<dbReference type="EMBL" id="JAADYS010000217">
    <property type="protein sequence ID" value="KAF4471364.1"/>
    <property type="molecule type" value="Genomic_DNA"/>
</dbReference>
<evidence type="ECO:0000256" key="1">
    <source>
        <dbReference type="ARBA" id="ARBA00006432"/>
    </source>
</evidence>
<comment type="similarity">
    <text evidence="1">Belongs to the ATP-dependent AMP-binding enzyme family.</text>
</comment>
<dbReference type="InterPro" id="IPR045851">
    <property type="entry name" value="AMP-bd_C_sf"/>
</dbReference>
<dbReference type="PANTHER" id="PTHR24096">
    <property type="entry name" value="LONG-CHAIN-FATTY-ACID--COA LIGASE"/>
    <property type="match status" value="1"/>
</dbReference>
<proteinExistence type="inferred from homology"/>